<protein>
    <recommendedName>
        <fullName evidence="3">PIN domain-containing protein</fullName>
    </recommendedName>
</protein>
<comment type="caution">
    <text evidence="1">The sequence shown here is derived from an EMBL/GenBank/DDBJ whole genome shotgun (WGS) entry which is preliminary data.</text>
</comment>
<dbReference type="EMBL" id="RXFT01000017">
    <property type="protein sequence ID" value="RUR71094.1"/>
    <property type="molecule type" value="Genomic_DNA"/>
</dbReference>
<reference evidence="1 2" key="1">
    <citation type="submission" date="2018-12" db="EMBL/GenBank/DDBJ databases">
        <title>The genome sequences of Variovorax guangxiensis DSM 27352.</title>
        <authorList>
            <person name="Gao J."/>
            <person name="Sun J."/>
        </authorList>
    </citation>
    <scope>NUCLEOTIDE SEQUENCE [LARGE SCALE GENOMIC DNA]</scope>
    <source>
        <strain evidence="1 2">DSM 27352</strain>
    </source>
</reference>
<evidence type="ECO:0008006" key="3">
    <source>
        <dbReference type="Google" id="ProtNLM"/>
    </source>
</evidence>
<dbReference type="OrthoDB" id="8897470at2"/>
<dbReference type="AlphaFoldDB" id="A0A433MTG8"/>
<sequence>MNAAKPGKTPVYIDSCAWNYVFDAQVVMEEVFPPEEFHLFITREVHIELLEIPDFGSDGSDKRLLKQFIQKSIDRHAVRTTGFFGFATFEKDGTPSKHQINVGFAQGGFWPASDRDWYGTPEVRTYLAGKSTRNSTLGHNQADASLGIRSFDAIVLTHEKRNKPGPIRLAAEQFGYVLYLRDLAESGLT</sequence>
<dbReference type="Proteomes" id="UP000281118">
    <property type="component" value="Unassembled WGS sequence"/>
</dbReference>
<proteinExistence type="predicted"/>
<name>A0A433MTG8_9BURK</name>
<dbReference type="RefSeq" id="WP_126025176.1">
    <property type="nucleotide sequence ID" value="NZ_RXFT01000017.1"/>
</dbReference>
<organism evidence="1 2">
    <name type="scientific">Variovorax guangxiensis</name>
    <dbReference type="NCBI Taxonomy" id="1775474"/>
    <lineage>
        <taxon>Bacteria</taxon>
        <taxon>Pseudomonadati</taxon>
        <taxon>Pseudomonadota</taxon>
        <taxon>Betaproteobacteria</taxon>
        <taxon>Burkholderiales</taxon>
        <taxon>Comamonadaceae</taxon>
        <taxon>Variovorax</taxon>
    </lineage>
</organism>
<evidence type="ECO:0000313" key="1">
    <source>
        <dbReference type="EMBL" id="RUR71094.1"/>
    </source>
</evidence>
<accession>A0A433MTG8</accession>
<evidence type="ECO:0000313" key="2">
    <source>
        <dbReference type="Proteomes" id="UP000281118"/>
    </source>
</evidence>
<gene>
    <name evidence="1" type="ORF">EJP67_28970</name>
</gene>